<reference evidence="2" key="2">
    <citation type="submission" date="2023-06" db="EMBL/GenBank/DDBJ databases">
        <authorList>
            <consortium name="Lawrence Berkeley National Laboratory"/>
            <person name="Haridas S."/>
            <person name="Hensen N."/>
            <person name="Bonometti L."/>
            <person name="Westerberg I."/>
            <person name="Brannstrom I.O."/>
            <person name="Guillou S."/>
            <person name="Cros-Aarteil S."/>
            <person name="Calhoun S."/>
            <person name="Kuo A."/>
            <person name="Mondo S."/>
            <person name="Pangilinan J."/>
            <person name="Riley R."/>
            <person name="Labutti K."/>
            <person name="Andreopoulos B."/>
            <person name="Lipzen A."/>
            <person name="Chen C."/>
            <person name="Yanf M."/>
            <person name="Daum C."/>
            <person name="Ng V."/>
            <person name="Clum A."/>
            <person name="Steindorff A."/>
            <person name="Ohm R."/>
            <person name="Martin F."/>
            <person name="Silar P."/>
            <person name="Natvig D."/>
            <person name="Lalanne C."/>
            <person name="Gautier V."/>
            <person name="Ament-Velasquez S.L."/>
            <person name="Kruys A."/>
            <person name="Hutchinson M.I."/>
            <person name="Powell A.J."/>
            <person name="Barry K."/>
            <person name="Miller A.N."/>
            <person name="Grigoriev I.V."/>
            <person name="Debuchy R."/>
            <person name="Gladieux P."/>
            <person name="Thoren M.H."/>
            <person name="Johannesson H."/>
        </authorList>
    </citation>
    <scope>NUCLEOTIDE SEQUENCE</scope>
    <source>
        <strain evidence="2">CBS 955.72</strain>
    </source>
</reference>
<evidence type="ECO:0000256" key="1">
    <source>
        <dbReference type="SAM" id="Phobius"/>
    </source>
</evidence>
<dbReference type="Proteomes" id="UP001275084">
    <property type="component" value="Unassembled WGS sequence"/>
</dbReference>
<proteinExistence type="predicted"/>
<dbReference type="AlphaFoldDB" id="A0AAJ0MFD1"/>
<accession>A0AAJ0MFD1</accession>
<evidence type="ECO:0000313" key="3">
    <source>
        <dbReference type="Proteomes" id="UP001275084"/>
    </source>
</evidence>
<name>A0AAJ0MFD1_9PEZI</name>
<protein>
    <submittedName>
        <fullName evidence="2">Uncharacterized protein</fullName>
    </submittedName>
</protein>
<keyword evidence="3" id="KW-1185">Reference proteome</keyword>
<comment type="caution">
    <text evidence="2">The sequence shown here is derived from an EMBL/GenBank/DDBJ whole genome shotgun (WGS) entry which is preliminary data.</text>
</comment>
<organism evidence="2 3">
    <name type="scientific">Lasiosphaeria hispida</name>
    <dbReference type="NCBI Taxonomy" id="260671"/>
    <lineage>
        <taxon>Eukaryota</taxon>
        <taxon>Fungi</taxon>
        <taxon>Dikarya</taxon>
        <taxon>Ascomycota</taxon>
        <taxon>Pezizomycotina</taxon>
        <taxon>Sordariomycetes</taxon>
        <taxon>Sordariomycetidae</taxon>
        <taxon>Sordariales</taxon>
        <taxon>Lasiosphaeriaceae</taxon>
        <taxon>Lasiosphaeria</taxon>
    </lineage>
</organism>
<feature type="transmembrane region" description="Helical" evidence="1">
    <location>
        <begin position="89"/>
        <end position="114"/>
    </location>
</feature>
<reference evidence="2" key="1">
    <citation type="journal article" date="2023" name="Mol. Phylogenet. Evol.">
        <title>Genome-scale phylogeny and comparative genomics of the fungal order Sordariales.</title>
        <authorList>
            <person name="Hensen N."/>
            <person name="Bonometti L."/>
            <person name="Westerberg I."/>
            <person name="Brannstrom I.O."/>
            <person name="Guillou S."/>
            <person name="Cros-Aarteil S."/>
            <person name="Calhoun S."/>
            <person name="Haridas S."/>
            <person name="Kuo A."/>
            <person name="Mondo S."/>
            <person name="Pangilinan J."/>
            <person name="Riley R."/>
            <person name="LaButti K."/>
            <person name="Andreopoulos B."/>
            <person name="Lipzen A."/>
            <person name="Chen C."/>
            <person name="Yan M."/>
            <person name="Daum C."/>
            <person name="Ng V."/>
            <person name="Clum A."/>
            <person name="Steindorff A."/>
            <person name="Ohm R.A."/>
            <person name="Martin F."/>
            <person name="Silar P."/>
            <person name="Natvig D.O."/>
            <person name="Lalanne C."/>
            <person name="Gautier V."/>
            <person name="Ament-Velasquez S.L."/>
            <person name="Kruys A."/>
            <person name="Hutchinson M.I."/>
            <person name="Powell A.J."/>
            <person name="Barry K."/>
            <person name="Miller A.N."/>
            <person name="Grigoriev I.V."/>
            <person name="Debuchy R."/>
            <person name="Gladieux P."/>
            <person name="Hiltunen Thoren M."/>
            <person name="Johannesson H."/>
        </authorList>
    </citation>
    <scope>NUCLEOTIDE SEQUENCE</scope>
    <source>
        <strain evidence="2">CBS 955.72</strain>
    </source>
</reference>
<keyword evidence="1" id="KW-1133">Transmembrane helix</keyword>
<sequence length="179" mass="20437">MPERRWELYQWSQEKIPADFSAKGNTEWLNPQYQAIFKRQRYGLYSAVLAITILMIPWGLAFAWLHSSPWVRKRARKRIQFLRLGPIRGLYYLVGVIAFCVAIGGTVMQLLGVYRNCVCKAGLFWGLPTTHYSRGTAQVKLSTDTQMDRDQSWTWMTLGVSGVVWLVVLCTVAAGTASR</sequence>
<dbReference type="EMBL" id="JAUIQD010000003">
    <property type="protein sequence ID" value="KAK3356609.1"/>
    <property type="molecule type" value="Genomic_DNA"/>
</dbReference>
<feature type="transmembrane region" description="Helical" evidence="1">
    <location>
        <begin position="153"/>
        <end position="177"/>
    </location>
</feature>
<evidence type="ECO:0000313" key="2">
    <source>
        <dbReference type="EMBL" id="KAK3356609.1"/>
    </source>
</evidence>
<feature type="transmembrane region" description="Helical" evidence="1">
    <location>
        <begin position="42"/>
        <end position="68"/>
    </location>
</feature>
<keyword evidence="1" id="KW-0472">Membrane</keyword>
<keyword evidence="1" id="KW-0812">Transmembrane</keyword>
<gene>
    <name evidence="2" type="ORF">B0T25DRAFT_565954</name>
</gene>